<keyword evidence="1" id="KW-0812">Transmembrane</keyword>
<accession>A0A0F9QS97</accession>
<dbReference type="InterPro" id="IPR017926">
    <property type="entry name" value="GATASE"/>
</dbReference>
<gene>
    <name evidence="3" type="ORF">LCGC14_0739210</name>
</gene>
<feature type="transmembrane region" description="Helical" evidence="1">
    <location>
        <begin position="6"/>
        <end position="28"/>
    </location>
</feature>
<keyword evidence="1" id="KW-1133">Transmembrane helix</keyword>
<sequence length="259" mass="29705">MVKLNILKNVLPIFIVFLATILISSAWMKSWALPNRLRFSNRPQESDYQILIIDCGSTIYSELCDLAGNFFTQEKVSHVIAKRRYDSLKDIVKSKLKDFDLLIISGSSTFFPDSPEIKDVAELLQASIEQKKHAFGICFGLQLLAYLLDSKEGRLIKTGYWDEDVLIHILKDDSIFQSVCHKGDTFITRQYHKYSVPFNNKENIGDGIVLAKSKDGIEIIRVGNVVASQFHPESRYASPEAKQIFKNYLREFIFKKKKL</sequence>
<evidence type="ECO:0000256" key="1">
    <source>
        <dbReference type="SAM" id="Phobius"/>
    </source>
</evidence>
<protein>
    <recommendedName>
        <fullName evidence="2">Glutamine amidotransferase domain-containing protein</fullName>
    </recommendedName>
</protein>
<organism evidence="3">
    <name type="scientific">marine sediment metagenome</name>
    <dbReference type="NCBI Taxonomy" id="412755"/>
    <lineage>
        <taxon>unclassified sequences</taxon>
        <taxon>metagenomes</taxon>
        <taxon>ecological metagenomes</taxon>
    </lineage>
</organism>
<evidence type="ECO:0000259" key="2">
    <source>
        <dbReference type="Pfam" id="PF00117"/>
    </source>
</evidence>
<dbReference type="EMBL" id="LAZR01001740">
    <property type="protein sequence ID" value="KKN39862.1"/>
    <property type="molecule type" value="Genomic_DNA"/>
</dbReference>
<proteinExistence type="predicted"/>
<dbReference type="SUPFAM" id="SSF52317">
    <property type="entry name" value="Class I glutamine amidotransferase-like"/>
    <property type="match status" value="1"/>
</dbReference>
<comment type="caution">
    <text evidence="3">The sequence shown here is derived from an EMBL/GenBank/DDBJ whole genome shotgun (WGS) entry which is preliminary data.</text>
</comment>
<evidence type="ECO:0000313" key="3">
    <source>
        <dbReference type="EMBL" id="KKN39862.1"/>
    </source>
</evidence>
<dbReference type="PROSITE" id="PS51273">
    <property type="entry name" value="GATASE_TYPE_1"/>
    <property type="match status" value="1"/>
</dbReference>
<reference evidence="3" key="1">
    <citation type="journal article" date="2015" name="Nature">
        <title>Complex archaea that bridge the gap between prokaryotes and eukaryotes.</title>
        <authorList>
            <person name="Spang A."/>
            <person name="Saw J.H."/>
            <person name="Jorgensen S.L."/>
            <person name="Zaremba-Niedzwiedzka K."/>
            <person name="Martijn J."/>
            <person name="Lind A.E."/>
            <person name="van Eijk R."/>
            <person name="Schleper C."/>
            <person name="Guy L."/>
            <person name="Ettema T.J."/>
        </authorList>
    </citation>
    <scope>NUCLEOTIDE SEQUENCE</scope>
</reference>
<feature type="domain" description="Glutamine amidotransferase" evidence="2">
    <location>
        <begin position="52"/>
        <end position="248"/>
    </location>
</feature>
<dbReference type="InterPro" id="IPR029062">
    <property type="entry name" value="Class_I_gatase-like"/>
</dbReference>
<keyword evidence="1" id="KW-0472">Membrane</keyword>
<name>A0A0F9QS97_9ZZZZ</name>
<dbReference type="AlphaFoldDB" id="A0A0F9QS97"/>
<dbReference type="Pfam" id="PF00117">
    <property type="entry name" value="GATase"/>
    <property type="match status" value="1"/>
</dbReference>
<dbReference type="Gene3D" id="3.40.50.880">
    <property type="match status" value="1"/>
</dbReference>